<feature type="compositionally biased region" description="Polar residues" evidence="1">
    <location>
        <begin position="117"/>
        <end position="127"/>
    </location>
</feature>
<feature type="compositionally biased region" description="Basic and acidic residues" evidence="1">
    <location>
        <begin position="82"/>
        <end position="92"/>
    </location>
</feature>
<organism evidence="2">
    <name type="scientific">Hemiselmis andersenii</name>
    <name type="common">Cryptophyte alga</name>
    <dbReference type="NCBI Taxonomy" id="464988"/>
    <lineage>
        <taxon>Eukaryota</taxon>
        <taxon>Cryptophyceae</taxon>
        <taxon>Cryptomonadales</taxon>
        <taxon>Hemiselmidaceae</taxon>
        <taxon>Hemiselmis</taxon>
    </lineage>
</organism>
<name>A0A6U4SRW4_HEMAN</name>
<sequence>MACVIPAILIDEPVKRAAPEATDAPAAKRMKSPPVSQTEQTPPTTPPPPPCQSLTPPALKPSIITIPQRTAVDDLLDEVENMTERQRQELHRSISSMEPRGALAQGPGSRPAISSAPDPQSLPSVGSSDGGATQGPSEDASPFEATILPSIPWSLISPPCLPMAPDEDPLANYARPWDSDDDGVRDTPYDPGACVCSSASECVCAESKWWTRNACFPFPLPFDPSNVASFRSLGVRSKPPSPSANADWRERGCAFIH</sequence>
<protein>
    <submittedName>
        <fullName evidence="2">Uncharacterized protein</fullName>
    </submittedName>
</protein>
<reference evidence="2" key="1">
    <citation type="submission" date="2021-01" db="EMBL/GenBank/DDBJ databases">
        <authorList>
            <person name="Corre E."/>
            <person name="Pelletier E."/>
            <person name="Niang G."/>
            <person name="Scheremetjew M."/>
            <person name="Finn R."/>
            <person name="Kale V."/>
            <person name="Holt S."/>
            <person name="Cochrane G."/>
            <person name="Meng A."/>
            <person name="Brown T."/>
            <person name="Cohen L."/>
        </authorList>
    </citation>
    <scope>NUCLEOTIDE SEQUENCE</scope>
    <source>
        <strain evidence="2">CCMP644</strain>
    </source>
</reference>
<evidence type="ECO:0000256" key="1">
    <source>
        <dbReference type="SAM" id="MobiDB-lite"/>
    </source>
</evidence>
<accession>A0A6U4SRW4</accession>
<evidence type="ECO:0000313" key="2">
    <source>
        <dbReference type="EMBL" id="CAD8949247.1"/>
    </source>
</evidence>
<dbReference type="AlphaFoldDB" id="A0A6U4SRW4"/>
<gene>
    <name evidence="2" type="ORF">HAND00432_LOCUS3765</name>
</gene>
<feature type="compositionally biased region" description="Low complexity" evidence="1">
    <location>
        <begin position="19"/>
        <end position="42"/>
    </location>
</feature>
<feature type="region of interest" description="Disordered" evidence="1">
    <location>
        <begin position="11"/>
        <end position="143"/>
    </location>
</feature>
<dbReference type="EMBL" id="HBFX01006135">
    <property type="protein sequence ID" value="CAD8949247.1"/>
    <property type="molecule type" value="Transcribed_RNA"/>
</dbReference>
<proteinExistence type="predicted"/>